<keyword evidence="7" id="KW-0411">Iron-sulfur</keyword>
<dbReference type="RefSeq" id="WP_143777548.1">
    <property type="nucleotide sequence ID" value="NZ_VKKU01000002.1"/>
</dbReference>
<dbReference type="SMART" id="SM00926">
    <property type="entry name" value="Molybdop_Fe4S4"/>
    <property type="match status" value="1"/>
</dbReference>
<organism evidence="9 10">
    <name type="scientific">Sphingorhabdus contaminans</name>
    <dbReference type="NCBI Taxonomy" id="1343899"/>
    <lineage>
        <taxon>Bacteria</taxon>
        <taxon>Pseudomonadati</taxon>
        <taxon>Pseudomonadota</taxon>
        <taxon>Alphaproteobacteria</taxon>
        <taxon>Sphingomonadales</taxon>
        <taxon>Sphingomonadaceae</taxon>
        <taxon>Sphingorhabdus</taxon>
    </lineage>
</organism>
<protein>
    <submittedName>
        <fullName evidence="9">Molybdopterin-dependent oxidoreductase</fullName>
    </submittedName>
</protein>
<dbReference type="PROSITE" id="PS00932">
    <property type="entry name" value="MOLYBDOPTERIN_PROK_3"/>
    <property type="match status" value="1"/>
</dbReference>
<evidence type="ECO:0000256" key="2">
    <source>
        <dbReference type="ARBA" id="ARBA00010312"/>
    </source>
</evidence>
<dbReference type="Pfam" id="PF04879">
    <property type="entry name" value="Molybdop_Fe4S4"/>
    <property type="match status" value="1"/>
</dbReference>
<feature type="domain" description="4Fe-4S Mo/W bis-MGD-type" evidence="8">
    <location>
        <begin position="14"/>
        <end position="70"/>
    </location>
</feature>
<dbReference type="InterPro" id="IPR006963">
    <property type="entry name" value="Mopterin_OxRdtase_4Fe-4S_dom"/>
</dbReference>
<dbReference type="EMBL" id="VKKU01000002">
    <property type="protein sequence ID" value="TSB02330.1"/>
    <property type="molecule type" value="Genomic_DNA"/>
</dbReference>
<evidence type="ECO:0000313" key="10">
    <source>
        <dbReference type="Proteomes" id="UP000320160"/>
    </source>
</evidence>
<comment type="caution">
    <text evidence="9">The sequence shown here is derived from an EMBL/GenBank/DDBJ whole genome shotgun (WGS) entry which is preliminary data.</text>
</comment>
<dbReference type="Gene3D" id="3.40.50.740">
    <property type="match status" value="1"/>
</dbReference>
<dbReference type="PANTHER" id="PTHR43742">
    <property type="entry name" value="TRIMETHYLAMINE-N-OXIDE REDUCTASE"/>
    <property type="match status" value="1"/>
</dbReference>
<dbReference type="Proteomes" id="UP000320160">
    <property type="component" value="Unassembled WGS sequence"/>
</dbReference>
<comment type="similarity">
    <text evidence="2">Belongs to the prokaryotic molybdopterin-containing oxidoreductase family.</text>
</comment>
<dbReference type="InterPro" id="IPR050612">
    <property type="entry name" value="Prok_Mopterin_Oxidored"/>
</dbReference>
<proteinExistence type="inferred from homology"/>
<dbReference type="AlphaFoldDB" id="A0A553WCB0"/>
<dbReference type="PROSITE" id="PS51669">
    <property type="entry name" value="4FE4S_MOW_BIS_MGD"/>
    <property type="match status" value="1"/>
</dbReference>
<keyword evidence="4" id="KW-0479">Metal-binding</keyword>
<comment type="cofactor">
    <cofactor evidence="1">
        <name>Mo-bis(molybdopterin guanine dinucleotide)</name>
        <dbReference type="ChEBI" id="CHEBI:60539"/>
    </cofactor>
</comment>
<keyword evidence="3" id="KW-0500">Molybdenum</keyword>
<evidence type="ECO:0000256" key="7">
    <source>
        <dbReference type="ARBA" id="ARBA00023014"/>
    </source>
</evidence>
<dbReference type="Gene3D" id="3.40.228.10">
    <property type="entry name" value="Dimethylsulfoxide Reductase, domain 2"/>
    <property type="match status" value="1"/>
</dbReference>
<dbReference type="PANTHER" id="PTHR43742:SF6">
    <property type="entry name" value="OXIDOREDUCTASE YYAE-RELATED"/>
    <property type="match status" value="1"/>
</dbReference>
<gene>
    <name evidence="9" type="ORF">FOM92_14640</name>
</gene>
<evidence type="ECO:0000259" key="8">
    <source>
        <dbReference type="PROSITE" id="PS51669"/>
    </source>
</evidence>
<keyword evidence="6" id="KW-0408">Iron</keyword>
<evidence type="ECO:0000256" key="1">
    <source>
        <dbReference type="ARBA" id="ARBA00001942"/>
    </source>
</evidence>
<keyword evidence="5" id="KW-0560">Oxidoreductase</keyword>
<dbReference type="Pfam" id="PF00384">
    <property type="entry name" value="Molybdopterin"/>
    <property type="match status" value="1"/>
</dbReference>
<evidence type="ECO:0000256" key="3">
    <source>
        <dbReference type="ARBA" id="ARBA00022505"/>
    </source>
</evidence>
<evidence type="ECO:0000256" key="4">
    <source>
        <dbReference type="ARBA" id="ARBA00022723"/>
    </source>
</evidence>
<sequence>MTWNANNRSKPGEDGLHPTYCRLCEAQCGLLANVEKGKITKILPDRDHPASQGHLCIKGPGMVDVMYDQDRVTNPLKRNRVTGEFEPVDWDTALRDIAARLIQIIQANGADAIATYLGNPAAFSTLHIMYARMFLAKLGADKIFSPLHADTGAQFLAEELVYGSPAHHTFADLESCDFLIMIGANPMVSHFSMVTEPLALHKLNEIHARGGVVVIDPRRTETAKRFEHIAIRPDSDAWLLCAILNHIFAGGLANTEILRQRTDDWEQLRDALQPFSPEIASLRCGIDAASIRQLAERFAKARTSACYGRLGTCRGRFSTLTNLLIEYLNIACGRFGVPGGWVIGDVPFSALATKTPAHDEAQSRVSGLPSLMGFMPSGSIAAEIATPGKGQVRALFVDSGNPLHSYPDPEAAEAAFAKLDLLVSIDFYVNETGKLADYILPAPTFYERADLTLAFMANAPRPWVQFTPEVIPPLGEARLEADIYNEILGRMGLPRLFSAFATTDRPQPELMDIADQMLRRGPYGDQMGKNPDGLSIAKLRDWFPHGIRLAPGVNAQESWNRIQNERKRPQLWPDLLPKELARLLSDPKNDDETLLLFGRRSLGSLNTWMHNVERLVRGDRPTLLMHPDDAAPRNIADGDMVRVSSKTGSVLIEAEMSYEVVRGSACYPHGWGHDGGWRHANSLPGANFNVLASSDPRDWEQVSAVVHLDGIKITVSRAEGSAAMP</sequence>
<dbReference type="GO" id="GO:0046872">
    <property type="term" value="F:metal ion binding"/>
    <property type="evidence" value="ECO:0007669"/>
    <property type="project" value="UniProtKB-KW"/>
</dbReference>
<dbReference type="InterPro" id="IPR006657">
    <property type="entry name" value="MoPterin_dinucl-bd_dom"/>
</dbReference>
<dbReference type="GO" id="GO:0016491">
    <property type="term" value="F:oxidoreductase activity"/>
    <property type="evidence" value="ECO:0007669"/>
    <property type="project" value="UniProtKB-KW"/>
</dbReference>
<evidence type="ECO:0000313" key="9">
    <source>
        <dbReference type="EMBL" id="TSB02330.1"/>
    </source>
</evidence>
<dbReference type="GO" id="GO:0051536">
    <property type="term" value="F:iron-sulfur cluster binding"/>
    <property type="evidence" value="ECO:0007669"/>
    <property type="project" value="UniProtKB-KW"/>
</dbReference>
<dbReference type="Gene3D" id="2.20.25.90">
    <property type="entry name" value="ADC-like domains"/>
    <property type="match status" value="1"/>
</dbReference>
<reference evidence="9 10" key="1">
    <citation type="submission" date="2019-07" db="EMBL/GenBank/DDBJ databases">
        <authorList>
            <person name="Park M."/>
        </authorList>
    </citation>
    <scope>NUCLEOTIDE SEQUENCE [LARGE SCALE GENOMIC DNA]</scope>
    <source>
        <strain evidence="9 10">KCTC32445</strain>
    </source>
</reference>
<name>A0A553WCB0_9SPHN</name>
<dbReference type="OrthoDB" id="9759518at2"/>
<dbReference type="SUPFAM" id="SSF53706">
    <property type="entry name" value="Formate dehydrogenase/DMSO reductase, domains 1-3"/>
    <property type="match status" value="1"/>
</dbReference>
<dbReference type="InterPro" id="IPR006656">
    <property type="entry name" value="Mopterin_OxRdtase"/>
</dbReference>
<dbReference type="SUPFAM" id="SSF50692">
    <property type="entry name" value="ADC-like"/>
    <property type="match status" value="1"/>
</dbReference>
<accession>A0A553WCB0</accession>
<dbReference type="InterPro" id="IPR009010">
    <property type="entry name" value="Asp_de-COase-like_dom_sf"/>
</dbReference>
<keyword evidence="10" id="KW-1185">Reference proteome</keyword>
<evidence type="ECO:0000256" key="5">
    <source>
        <dbReference type="ARBA" id="ARBA00023002"/>
    </source>
</evidence>
<evidence type="ECO:0000256" key="6">
    <source>
        <dbReference type="ARBA" id="ARBA00023004"/>
    </source>
</evidence>
<dbReference type="Pfam" id="PF01568">
    <property type="entry name" value="Molydop_binding"/>
    <property type="match status" value="1"/>
</dbReference>
<dbReference type="GO" id="GO:0043546">
    <property type="term" value="F:molybdopterin cofactor binding"/>
    <property type="evidence" value="ECO:0007669"/>
    <property type="project" value="InterPro"/>
</dbReference>
<dbReference type="Gene3D" id="2.40.40.20">
    <property type="match status" value="1"/>
</dbReference>
<dbReference type="InterPro" id="IPR006655">
    <property type="entry name" value="Mopterin_OxRdtase_prok_CS"/>
</dbReference>